<accession>F7NJF9</accession>
<sequence length="70" mass="7935">LANRVLGSEAEFANSIEAKEIVDKMTTSIEVAALEDQLKKFPEYDSKYSLEVNITPFFTITVVRNNCRVH</sequence>
<proteinExistence type="predicted"/>
<dbReference type="RefSeq" id="WP_004095540.1">
    <property type="nucleotide sequence ID" value="NZ_AFGF01000086.1"/>
</dbReference>
<keyword evidence="2" id="KW-1185">Reference proteome</keyword>
<dbReference type="Proteomes" id="UP000003240">
    <property type="component" value="Unassembled WGS sequence"/>
</dbReference>
<comment type="caution">
    <text evidence="1">The sequence shown here is derived from an EMBL/GenBank/DDBJ whole genome shotgun (WGS) entry which is preliminary data.</text>
</comment>
<protein>
    <submittedName>
        <fullName evidence="1">Uncharacterized protein</fullName>
    </submittedName>
</protein>
<name>F7NJF9_9FIRM</name>
<evidence type="ECO:0000313" key="1">
    <source>
        <dbReference type="EMBL" id="EGO63828.1"/>
    </source>
</evidence>
<dbReference type="AlphaFoldDB" id="F7NJF9"/>
<dbReference type="EMBL" id="AFGF01000086">
    <property type="protein sequence ID" value="EGO63828.1"/>
    <property type="molecule type" value="Genomic_DNA"/>
</dbReference>
<feature type="non-terminal residue" evidence="1">
    <location>
        <position position="1"/>
    </location>
</feature>
<dbReference type="STRING" id="1009370.ALO_11074"/>
<evidence type="ECO:0000313" key="2">
    <source>
        <dbReference type="Proteomes" id="UP000003240"/>
    </source>
</evidence>
<organism evidence="1 2">
    <name type="scientific">Acetonema longum DSM 6540</name>
    <dbReference type="NCBI Taxonomy" id="1009370"/>
    <lineage>
        <taxon>Bacteria</taxon>
        <taxon>Bacillati</taxon>
        <taxon>Bacillota</taxon>
        <taxon>Negativicutes</taxon>
        <taxon>Acetonemataceae</taxon>
        <taxon>Acetonema</taxon>
    </lineage>
</organism>
<gene>
    <name evidence="1" type="ORF">ALO_11074</name>
</gene>
<reference evidence="1 2" key="1">
    <citation type="journal article" date="2011" name="EMBO J.">
        <title>Structural diversity of bacterial flagellar motors.</title>
        <authorList>
            <person name="Chen S."/>
            <person name="Beeby M."/>
            <person name="Murphy G.E."/>
            <person name="Leadbetter J.R."/>
            <person name="Hendrixson D.R."/>
            <person name="Briegel A."/>
            <person name="Li Z."/>
            <person name="Shi J."/>
            <person name="Tocheva E.I."/>
            <person name="Muller A."/>
            <person name="Dobro M.J."/>
            <person name="Jensen G.J."/>
        </authorList>
    </citation>
    <scope>NUCLEOTIDE SEQUENCE [LARGE SCALE GENOMIC DNA]</scope>
    <source>
        <strain evidence="1 2">DSM 6540</strain>
    </source>
</reference>